<keyword evidence="12" id="KW-1185">Reference proteome</keyword>
<feature type="domain" description="ATP synthase F1 complex delta/epsilon subunit N-terminal" evidence="10">
    <location>
        <begin position="6"/>
        <end position="84"/>
    </location>
</feature>
<dbReference type="GO" id="GO:0046933">
    <property type="term" value="F:proton-transporting ATP synthase activity, rotational mechanism"/>
    <property type="evidence" value="ECO:0007669"/>
    <property type="project" value="UniProtKB-UniRule"/>
</dbReference>
<comment type="similarity">
    <text evidence="2 8 9">Belongs to the ATPase epsilon chain family.</text>
</comment>
<keyword evidence="5 8" id="KW-0472">Membrane</keyword>
<dbReference type="HAMAP" id="MF_00530">
    <property type="entry name" value="ATP_synth_epsil_bac"/>
    <property type="match status" value="1"/>
</dbReference>
<dbReference type="NCBIfam" id="TIGR01216">
    <property type="entry name" value="ATP_synt_epsi"/>
    <property type="match status" value="1"/>
</dbReference>
<evidence type="ECO:0000259" key="10">
    <source>
        <dbReference type="Pfam" id="PF02823"/>
    </source>
</evidence>
<evidence type="ECO:0000256" key="7">
    <source>
        <dbReference type="ARBA" id="ARBA00023310"/>
    </source>
</evidence>
<dbReference type="InterPro" id="IPR001469">
    <property type="entry name" value="ATP_synth_F1_dsu/esu"/>
</dbReference>
<dbReference type="RefSeq" id="WP_052717028.1">
    <property type="nucleotide sequence ID" value="NZ_JZXN01000017.1"/>
</dbReference>
<keyword evidence="7 8" id="KW-0066">ATP synthesis</keyword>
<accession>A0A0F5H084</accession>
<dbReference type="EMBL" id="JZXN01000017">
    <property type="protein sequence ID" value="KKB26623.1"/>
    <property type="molecule type" value="Genomic_DNA"/>
</dbReference>
<dbReference type="STRING" id="29561.MM26B8_05710"/>
<dbReference type="GO" id="GO:0005886">
    <property type="term" value="C:plasma membrane"/>
    <property type="evidence" value="ECO:0007669"/>
    <property type="project" value="UniProtKB-SubCell"/>
</dbReference>
<dbReference type="Pfam" id="PF02823">
    <property type="entry name" value="ATP-synt_DE_N"/>
    <property type="match status" value="1"/>
</dbReference>
<reference evidence="11 12" key="1">
    <citation type="submission" date="2015-03" db="EMBL/GenBank/DDBJ databases">
        <title>Genome sequence of Mycoplasma meleagridis strain ATCC 25294.</title>
        <authorList>
            <person name="Yacoub E."/>
            <person name="Blanchard A."/>
            <person name="Sirand-Pugnet P."/>
            <person name="Mardassi B.B.A."/>
        </authorList>
    </citation>
    <scope>NUCLEOTIDE SEQUENCE [LARGE SCALE GENOMIC DNA]</scope>
    <source>
        <strain evidence="11 12">ATCC 25294</strain>
    </source>
</reference>
<comment type="caution">
    <text evidence="11">The sequence shown here is derived from an EMBL/GenBank/DDBJ whole genome shotgun (WGS) entry which is preliminary data.</text>
</comment>
<gene>
    <name evidence="8 11" type="primary">atpC</name>
    <name evidence="11" type="ORF">MMELEA_00040</name>
</gene>
<evidence type="ECO:0000256" key="8">
    <source>
        <dbReference type="HAMAP-Rule" id="MF_00530"/>
    </source>
</evidence>
<keyword evidence="6 8" id="KW-0139">CF(1)</keyword>
<dbReference type="GO" id="GO:0005524">
    <property type="term" value="F:ATP binding"/>
    <property type="evidence" value="ECO:0007669"/>
    <property type="project" value="UniProtKB-UniRule"/>
</dbReference>
<evidence type="ECO:0000256" key="1">
    <source>
        <dbReference type="ARBA" id="ARBA00004184"/>
    </source>
</evidence>
<name>A0A0F5H084_9BACT</name>
<keyword evidence="8" id="KW-1003">Cell membrane</keyword>
<organism evidence="11 12">
    <name type="scientific">Mycoplasmopsis meleagridis ATCC 25294</name>
    <dbReference type="NCBI Taxonomy" id="1264554"/>
    <lineage>
        <taxon>Bacteria</taxon>
        <taxon>Bacillati</taxon>
        <taxon>Mycoplasmatota</taxon>
        <taxon>Mycoplasmoidales</taxon>
        <taxon>Metamycoplasmataceae</taxon>
        <taxon>Mycoplasmopsis</taxon>
    </lineage>
</organism>
<keyword evidence="4 8" id="KW-0406">Ion transport</keyword>
<evidence type="ECO:0000256" key="5">
    <source>
        <dbReference type="ARBA" id="ARBA00023136"/>
    </source>
</evidence>
<dbReference type="InterPro" id="IPR036771">
    <property type="entry name" value="ATPsynth_dsu/esu_N"/>
</dbReference>
<dbReference type="GO" id="GO:0012505">
    <property type="term" value="C:endomembrane system"/>
    <property type="evidence" value="ECO:0007669"/>
    <property type="project" value="UniProtKB-SubCell"/>
</dbReference>
<comment type="subunit">
    <text evidence="8 9">F-type ATPases have 2 components, CF(1) - the catalytic core - and CF(0) - the membrane proton channel. CF(1) has five subunits: alpha(3), beta(3), gamma(1), delta(1), epsilon(1). CF(0) has three main subunits: a, b and c.</text>
</comment>
<dbReference type="Proteomes" id="UP000033750">
    <property type="component" value="Unassembled WGS sequence"/>
</dbReference>
<comment type="function">
    <text evidence="8">Produces ATP from ADP in the presence of a proton gradient across the membrane.</text>
</comment>
<dbReference type="Gene3D" id="2.60.15.10">
    <property type="entry name" value="F0F1 ATP synthase delta/epsilon subunit, N-terminal"/>
    <property type="match status" value="1"/>
</dbReference>
<evidence type="ECO:0000256" key="2">
    <source>
        <dbReference type="ARBA" id="ARBA00005712"/>
    </source>
</evidence>
<dbReference type="OrthoDB" id="389606at2"/>
<dbReference type="GO" id="GO:0045259">
    <property type="term" value="C:proton-transporting ATP synthase complex"/>
    <property type="evidence" value="ECO:0007669"/>
    <property type="project" value="UniProtKB-KW"/>
</dbReference>
<dbReference type="AlphaFoldDB" id="A0A0F5H084"/>
<evidence type="ECO:0000313" key="11">
    <source>
        <dbReference type="EMBL" id="KKB26623.1"/>
    </source>
</evidence>
<dbReference type="PANTHER" id="PTHR13822:SF10">
    <property type="entry name" value="ATP SYNTHASE EPSILON CHAIN, CHLOROPLASTIC"/>
    <property type="match status" value="1"/>
</dbReference>
<dbReference type="CDD" id="cd12152">
    <property type="entry name" value="F1-ATPase_delta"/>
    <property type="match status" value="1"/>
</dbReference>
<keyword evidence="3 8" id="KW-0813">Transport</keyword>
<dbReference type="PATRIC" id="fig|1264554.4.peg.34"/>
<dbReference type="InterPro" id="IPR020546">
    <property type="entry name" value="ATP_synth_F1_dsu/esu_N"/>
</dbReference>
<dbReference type="SUPFAM" id="SSF51344">
    <property type="entry name" value="Epsilon subunit of F1F0-ATP synthase N-terminal domain"/>
    <property type="match status" value="1"/>
</dbReference>
<keyword evidence="8" id="KW-0375">Hydrogen ion transport</keyword>
<evidence type="ECO:0000256" key="9">
    <source>
        <dbReference type="RuleBase" id="RU003656"/>
    </source>
</evidence>
<evidence type="ECO:0000313" key="12">
    <source>
        <dbReference type="Proteomes" id="UP000033750"/>
    </source>
</evidence>
<dbReference type="PANTHER" id="PTHR13822">
    <property type="entry name" value="ATP SYNTHASE DELTA/EPSILON CHAIN"/>
    <property type="match status" value="1"/>
</dbReference>
<proteinExistence type="inferred from homology"/>
<protein>
    <recommendedName>
        <fullName evidence="8">ATP synthase epsilon chain</fullName>
    </recommendedName>
    <alternativeName>
        <fullName evidence="8">ATP synthase F1 sector epsilon subunit</fullName>
    </alternativeName>
    <alternativeName>
        <fullName evidence="8">F-ATPase epsilon subunit</fullName>
    </alternativeName>
</protein>
<evidence type="ECO:0000256" key="6">
    <source>
        <dbReference type="ARBA" id="ARBA00023196"/>
    </source>
</evidence>
<evidence type="ECO:0000256" key="3">
    <source>
        <dbReference type="ARBA" id="ARBA00022448"/>
    </source>
</evidence>
<sequence>MEKTVKLKIITVHGIFFEDDIVSINLRTKTGGEITLLPNHAPFVSNIDVCKMKVVLPANIKKLFYIGVGLLYVENNIIRIITDDILGADNIDIERARKEQELLLAELSKIQNVKERAVFEYRLRKVINRIEVYNNKNK</sequence>
<evidence type="ECO:0000256" key="4">
    <source>
        <dbReference type="ARBA" id="ARBA00023065"/>
    </source>
</evidence>
<comment type="subcellular location">
    <subcellularLocation>
        <location evidence="8">Cell membrane</location>
        <topology evidence="8">Peripheral membrane protein</topology>
    </subcellularLocation>
    <subcellularLocation>
        <location evidence="1">Endomembrane system</location>
        <topology evidence="1">Peripheral membrane protein</topology>
    </subcellularLocation>
</comment>